<keyword evidence="3" id="KW-0479">Metal-binding</keyword>
<evidence type="ECO:0000256" key="2">
    <source>
        <dbReference type="ARBA" id="ARBA00022679"/>
    </source>
</evidence>
<keyword evidence="7" id="KW-0460">Magnesium</keyword>
<gene>
    <name evidence="10" type="ORF">HYH03_003974</name>
</gene>
<evidence type="ECO:0000256" key="7">
    <source>
        <dbReference type="ARBA" id="ARBA00022842"/>
    </source>
</evidence>
<dbReference type="OrthoDB" id="6123450at2759"/>
<dbReference type="GO" id="GO:0005524">
    <property type="term" value="F:ATP binding"/>
    <property type="evidence" value="ECO:0007669"/>
    <property type="project" value="UniProtKB-KW"/>
</dbReference>
<keyword evidence="11" id="KW-1185">Reference proteome</keyword>
<comment type="cofactor">
    <cofactor evidence="1">
        <name>Mg(2+)</name>
        <dbReference type="ChEBI" id="CHEBI:18420"/>
    </cofactor>
</comment>
<keyword evidence="2" id="KW-0808">Transferase</keyword>
<feature type="region of interest" description="Disordered" evidence="8">
    <location>
        <begin position="244"/>
        <end position="271"/>
    </location>
</feature>
<comment type="caution">
    <text evidence="10">The sequence shown here is derived from an EMBL/GenBank/DDBJ whole genome shotgun (WGS) entry which is preliminary data.</text>
</comment>
<evidence type="ECO:0000313" key="11">
    <source>
        <dbReference type="Proteomes" id="UP000612055"/>
    </source>
</evidence>
<dbReference type="Proteomes" id="UP000612055">
    <property type="component" value="Unassembled WGS sequence"/>
</dbReference>
<evidence type="ECO:0000256" key="4">
    <source>
        <dbReference type="ARBA" id="ARBA00022741"/>
    </source>
</evidence>
<reference evidence="10" key="1">
    <citation type="journal article" date="2020" name="bioRxiv">
        <title>Comparative genomics of Chlamydomonas.</title>
        <authorList>
            <person name="Craig R.J."/>
            <person name="Hasan A.R."/>
            <person name="Ness R.W."/>
            <person name="Keightley P.D."/>
        </authorList>
    </citation>
    <scope>NUCLEOTIDE SEQUENCE</scope>
    <source>
        <strain evidence="10">CCAP 11/70</strain>
    </source>
</reference>
<evidence type="ECO:0000259" key="9">
    <source>
        <dbReference type="Pfam" id="PF22973"/>
    </source>
</evidence>
<evidence type="ECO:0000256" key="8">
    <source>
        <dbReference type="SAM" id="MobiDB-lite"/>
    </source>
</evidence>
<feature type="domain" description="Alpha-glucan water dikinase phosphohistidine-like" evidence="9">
    <location>
        <begin position="1090"/>
        <end position="1207"/>
    </location>
</feature>
<dbReference type="Pfam" id="PF22973">
    <property type="entry name" value="GWD1_pHisD"/>
    <property type="match status" value="1"/>
</dbReference>
<keyword evidence="6" id="KW-0067">ATP-binding</keyword>
<keyword evidence="4" id="KW-0547">Nucleotide-binding</keyword>
<feature type="compositionally biased region" description="Basic and acidic residues" evidence="8">
    <location>
        <begin position="463"/>
        <end position="485"/>
    </location>
</feature>
<proteinExistence type="predicted"/>
<feature type="compositionally biased region" description="Polar residues" evidence="8">
    <location>
        <begin position="20"/>
        <end position="29"/>
    </location>
</feature>
<feature type="compositionally biased region" description="Polar residues" evidence="8">
    <location>
        <begin position="51"/>
        <end position="73"/>
    </location>
</feature>
<dbReference type="AlphaFoldDB" id="A0A835YAP7"/>
<dbReference type="PANTHER" id="PTHR46999">
    <property type="entry name" value="ALPHA-GLUCAN WATER DIKINASE 1, CHLOROPLASTIC-RELATED"/>
    <property type="match status" value="1"/>
</dbReference>
<protein>
    <recommendedName>
        <fullName evidence="9">Alpha-glucan water dikinase phosphohistidine-like domain-containing protein</fullName>
    </recommendedName>
</protein>
<dbReference type="GO" id="GO:0046872">
    <property type="term" value="F:metal ion binding"/>
    <property type="evidence" value="ECO:0007669"/>
    <property type="project" value="UniProtKB-KW"/>
</dbReference>
<evidence type="ECO:0000256" key="6">
    <source>
        <dbReference type="ARBA" id="ARBA00022840"/>
    </source>
</evidence>
<evidence type="ECO:0000256" key="1">
    <source>
        <dbReference type="ARBA" id="ARBA00001946"/>
    </source>
</evidence>
<keyword evidence="5" id="KW-0418">Kinase</keyword>
<dbReference type="GO" id="GO:0016301">
    <property type="term" value="F:kinase activity"/>
    <property type="evidence" value="ECO:0007669"/>
    <property type="project" value="UniProtKB-KW"/>
</dbReference>
<feature type="region of interest" description="Disordered" evidence="8">
    <location>
        <begin position="458"/>
        <end position="505"/>
    </location>
</feature>
<feature type="region of interest" description="Disordered" evidence="8">
    <location>
        <begin position="15"/>
        <end position="105"/>
    </location>
</feature>
<evidence type="ECO:0000313" key="10">
    <source>
        <dbReference type="EMBL" id="KAG2498224.1"/>
    </source>
</evidence>
<accession>A0A835YAP7</accession>
<sequence>MRTSVASLALARPTAPLGSAASTGPNHGSSAGARPSRTVAARALFPAPRGSVSSNPHQPGANTIRPTSATGSRTRGPCGGAPVKGTDGASGGATAGPRPRSSVTAGFAPQGVAAAAASLEDDAATAEVRMSTASEKAISANALGPRVAARMQADCIRAVRAWCKLGYGEHIVVHVEHQPLACPDTPGLLTSAATTFTGPDGRRHAAIAVTIGVRQPSPSSTTSSSTTAATAAAAATALLHRSASPLPAAPTPSGAASPSRVAPSSAAAGSAAPALDPLPGLALHWGCCSAPGQRWTGPASGWHTLPPVSYDAGRGAWQTPLAVRQAIPLEPAAAAGGPPHGGDGTEAYGRGTQGAWDGALSSDESEPLHPQIHNRAPQEWVAAYSLVLQLPYEGAVRDGGLCFVLKTARDQWFKSAPVGAKADADFWIPTARLPLVEAGSPLLPDVFAMTHHDSLPQVFQSHSQDDPGAREREQERKDRDKDRGRRGGSPTSSADGGPSEPQPEPDLLTAAAAFRAPPRHDPALLRSAERHPLPTGPMHPCGWMLDQIREREPGAERSLMHRYNTGAELVDMAAGSGEAEPALAAVTAWLRFSSARLLVWNRNYNVKPREISSAQSRLASALARLGATRGPAAPGGRGSAAVGLLTRVALAAVGRGGPGEVGQRIRDEILAVQQKNQCKGGMMEEWHQKLHNNTSPDDVVICKALLDYIASGLDIQAYWRTLSAAGITAQRLASFDRPIVSEPRFSGQQAAGLQRDLTAYLQTLQAVHGGDDLRSAVNNVLGYTDTDMKGKRVEVPAVPGVASPALASHLRALLALQQHLSLGGQGGQGRSGAAAEAESNGAPGPGFPRPTDVASLRGLGGWLRLMEMAVEARHVIRPALEGGDAACGGRLVDVVFLDMALDSALRTAVESNLPLLKRAVQEGTAPHIAAAAAAGASAAAAAGGRAGAPPPGAFAASAALGQALEAVRLAVENAALSSCPNDDLVYSNKWLRLLVAQEDPRDAKDRMLQSLAISLAIVDRSKRALAEASAAAMGLVQPSADALAQRLGIRGDQVSTVGEEVVRGTSGAPLAQLLAFLEPALRRATGGGVWQVISRGDDRPVLAGRLRCEPRLEPIQHLTLPEPTILLVEGLTGAEEIPEGCVAVLVGSPHEGGGSGCPDILSHSAVRARNMGVLLAGCHCPEMVSKIRAHAGSRLMVRLEGADVMVSFGTASGPGAGDGAGAAAGNGAALVR</sequence>
<evidence type="ECO:0000256" key="5">
    <source>
        <dbReference type="ARBA" id="ARBA00022777"/>
    </source>
</evidence>
<dbReference type="PANTHER" id="PTHR46999:SF1">
    <property type="entry name" value="ALPHA-GLUCAN WATER DIKINASE 1, CHLOROPLASTIC"/>
    <property type="match status" value="1"/>
</dbReference>
<feature type="compositionally biased region" description="Low complexity" evidence="8">
    <location>
        <begin position="831"/>
        <end position="842"/>
    </location>
</feature>
<organism evidence="10 11">
    <name type="scientific">Edaphochlamys debaryana</name>
    <dbReference type="NCBI Taxonomy" id="47281"/>
    <lineage>
        <taxon>Eukaryota</taxon>
        <taxon>Viridiplantae</taxon>
        <taxon>Chlorophyta</taxon>
        <taxon>core chlorophytes</taxon>
        <taxon>Chlorophyceae</taxon>
        <taxon>CS clade</taxon>
        <taxon>Chlamydomonadales</taxon>
        <taxon>Chlamydomonadales incertae sedis</taxon>
        <taxon>Edaphochlamys</taxon>
    </lineage>
</organism>
<dbReference type="InterPro" id="IPR054481">
    <property type="entry name" value="GWD1_pHisD"/>
</dbReference>
<name>A0A835YAP7_9CHLO</name>
<dbReference type="EMBL" id="JAEHOE010000011">
    <property type="protein sequence ID" value="KAG2498224.1"/>
    <property type="molecule type" value="Genomic_DNA"/>
</dbReference>
<feature type="region of interest" description="Disordered" evidence="8">
    <location>
        <begin position="824"/>
        <end position="851"/>
    </location>
</feature>
<evidence type="ECO:0000256" key="3">
    <source>
        <dbReference type="ARBA" id="ARBA00022723"/>
    </source>
</evidence>